<gene>
    <name evidence="1" type="ORF">TCM_003770</name>
</gene>
<reference evidence="1 2" key="1">
    <citation type="journal article" date="2013" name="Genome Biol.">
        <title>The genome sequence of the most widely cultivated cacao type and its use to identify candidate genes regulating pod color.</title>
        <authorList>
            <person name="Motamayor J.C."/>
            <person name="Mockaitis K."/>
            <person name="Schmutz J."/>
            <person name="Haiminen N."/>
            <person name="Iii D.L."/>
            <person name="Cornejo O."/>
            <person name="Findley S.D."/>
            <person name="Zheng P."/>
            <person name="Utro F."/>
            <person name="Royaert S."/>
            <person name="Saski C."/>
            <person name="Jenkins J."/>
            <person name="Podicheti R."/>
            <person name="Zhao M."/>
            <person name="Scheffler B.E."/>
            <person name="Stack J.C."/>
            <person name="Feltus F.A."/>
            <person name="Mustiga G.M."/>
            <person name="Amores F."/>
            <person name="Phillips W."/>
            <person name="Marelli J.P."/>
            <person name="May G.D."/>
            <person name="Shapiro H."/>
            <person name="Ma J."/>
            <person name="Bustamante C.D."/>
            <person name="Schnell R.J."/>
            <person name="Main D."/>
            <person name="Gilbert D."/>
            <person name="Parida L."/>
            <person name="Kuhn D.N."/>
        </authorList>
    </citation>
    <scope>NUCLEOTIDE SEQUENCE [LARGE SCALE GENOMIC DNA]</scope>
    <source>
        <strain evidence="2">cv. Matina 1-6</strain>
    </source>
</reference>
<dbReference type="Gramene" id="EOX94233">
    <property type="protein sequence ID" value="EOX94233"/>
    <property type="gene ID" value="TCM_003770"/>
</dbReference>
<protein>
    <submittedName>
        <fullName evidence="1">Uncharacterized protein</fullName>
    </submittedName>
</protein>
<proteinExistence type="predicted"/>
<keyword evidence="2" id="KW-1185">Reference proteome</keyword>
<dbReference type="EMBL" id="CM001879">
    <property type="protein sequence ID" value="EOX94233.1"/>
    <property type="molecule type" value="Genomic_DNA"/>
</dbReference>
<dbReference type="Proteomes" id="UP000026915">
    <property type="component" value="Chromosome 1"/>
</dbReference>
<evidence type="ECO:0000313" key="1">
    <source>
        <dbReference type="EMBL" id="EOX94233.1"/>
    </source>
</evidence>
<organism evidence="1 2">
    <name type="scientific">Theobroma cacao</name>
    <name type="common">Cacao</name>
    <name type="synonym">Cocoa</name>
    <dbReference type="NCBI Taxonomy" id="3641"/>
    <lineage>
        <taxon>Eukaryota</taxon>
        <taxon>Viridiplantae</taxon>
        <taxon>Streptophyta</taxon>
        <taxon>Embryophyta</taxon>
        <taxon>Tracheophyta</taxon>
        <taxon>Spermatophyta</taxon>
        <taxon>Magnoliopsida</taxon>
        <taxon>eudicotyledons</taxon>
        <taxon>Gunneridae</taxon>
        <taxon>Pentapetalae</taxon>
        <taxon>rosids</taxon>
        <taxon>malvids</taxon>
        <taxon>Malvales</taxon>
        <taxon>Malvaceae</taxon>
        <taxon>Byttnerioideae</taxon>
        <taxon>Theobroma</taxon>
    </lineage>
</organism>
<name>A0A061DW74_THECC</name>
<evidence type="ECO:0000313" key="2">
    <source>
        <dbReference type="Proteomes" id="UP000026915"/>
    </source>
</evidence>
<sequence>MFMSKTTRKIFIFSMNFSRPNLANGGESIVSGKRLHPKAEDRSISTPNTGVPWTNLLEGHGKLHYIITSNGEARRVSPGVKLRVHFTPNHHVKGNSANAKERLLKTVCIWSSRTRTKLETTL</sequence>
<dbReference type="AlphaFoldDB" id="A0A061DW74"/>
<dbReference type="HOGENOM" id="CLU_2030898_0_0_1"/>
<dbReference type="InParanoid" id="A0A061DW74"/>
<accession>A0A061DW74</accession>